<dbReference type="EMBL" id="ML976992">
    <property type="protein sequence ID" value="KAF1956212.1"/>
    <property type="molecule type" value="Genomic_DNA"/>
</dbReference>
<dbReference type="Pfam" id="PF00230">
    <property type="entry name" value="MIP"/>
    <property type="match status" value="1"/>
</dbReference>
<dbReference type="SUPFAM" id="SSF81338">
    <property type="entry name" value="Aquaporin-like"/>
    <property type="match status" value="1"/>
</dbReference>
<evidence type="ECO:0000256" key="5">
    <source>
        <dbReference type="ARBA" id="ARBA00022989"/>
    </source>
</evidence>
<reference evidence="9" key="1">
    <citation type="journal article" date="2020" name="Stud. Mycol.">
        <title>101 Dothideomycetes genomes: a test case for predicting lifestyles and emergence of pathogens.</title>
        <authorList>
            <person name="Haridas S."/>
            <person name="Albert R."/>
            <person name="Binder M."/>
            <person name="Bloem J."/>
            <person name="Labutti K."/>
            <person name="Salamov A."/>
            <person name="Andreopoulos B."/>
            <person name="Baker S."/>
            <person name="Barry K."/>
            <person name="Bills G."/>
            <person name="Bluhm B."/>
            <person name="Cannon C."/>
            <person name="Castanera R."/>
            <person name="Culley D."/>
            <person name="Daum C."/>
            <person name="Ezra D."/>
            <person name="Gonzalez J."/>
            <person name="Henrissat B."/>
            <person name="Kuo A."/>
            <person name="Liang C."/>
            <person name="Lipzen A."/>
            <person name="Lutzoni F."/>
            <person name="Magnuson J."/>
            <person name="Mondo S."/>
            <person name="Nolan M."/>
            <person name="Ohm R."/>
            <person name="Pangilinan J."/>
            <person name="Park H.-J."/>
            <person name="Ramirez L."/>
            <person name="Alfaro M."/>
            <person name="Sun H."/>
            <person name="Tritt A."/>
            <person name="Yoshinaga Y."/>
            <person name="Zwiers L.-H."/>
            <person name="Turgeon B."/>
            <person name="Goodwin S."/>
            <person name="Spatafora J."/>
            <person name="Crous P."/>
            <person name="Grigoriev I."/>
        </authorList>
    </citation>
    <scope>NUCLEOTIDE SEQUENCE</scope>
    <source>
        <strain evidence="9">CBS 675.92</strain>
    </source>
</reference>
<dbReference type="OrthoDB" id="3222at2759"/>
<dbReference type="Proteomes" id="UP000800035">
    <property type="component" value="Unassembled WGS sequence"/>
</dbReference>
<gene>
    <name evidence="9" type="ORF">CC80DRAFT_492475</name>
</gene>
<dbReference type="Gene3D" id="1.20.1080.10">
    <property type="entry name" value="Glycerol uptake facilitator protein"/>
    <property type="match status" value="1"/>
</dbReference>
<dbReference type="PANTHER" id="PTHR43829">
    <property type="entry name" value="AQUAPORIN OR AQUAGLYCEROPORIN RELATED"/>
    <property type="match status" value="1"/>
</dbReference>
<proteinExistence type="inferred from homology"/>
<feature type="compositionally biased region" description="Polar residues" evidence="7">
    <location>
        <begin position="159"/>
        <end position="168"/>
    </location>
</feature>
<evidence type="ECO:0000256" key="8">
    <source>
        <dbReference type="SAM" id="Phobius"/>
    </source>
</evidence>
<evidence type="ECO:0000313" key="10">
    <source>
        <dbReference type="Proteomes" id="UP000800035"/>
    </source>
</evidence>
<feature type="transmembrane region" description="Helical" evidence="8">
    <location>
        <begin position="333"/>
        <end position="353"/>
    </location>
</feature>
<keyword evidence="10" id="KW-1185">Reference proteome</keyword>
<organism evidence="9 10">
    <name type="scientific">Byssothecium circinans</name>
    <dbReference type="NCBI Taxonomy" id="147558"/>
    <lineage>
        <taxon>Eukaryota</taxon>
        <taxon>Fungi</taxon>
        <taxon>Dikarya</taxon>
        <taxon>Ascomycota</taxon>
        <taxon>Pezizomycotina</taxon>
        <taxon>Dothideomycetes</taxon>
        <taxon>Pleosporomycetidae</taxon>
        <taxon>Pleosporales</taxon>
        <taxon>Massarineae</taxon>
        <taxon>Massarinaceae</taxon>
        <taxon>Byssothecium</taxon>
    </lineage>
</organism>
<evidence type="ECO:0000256" key="2">
    <source>
        <dbReference type="ARBA" id="ARBA00006175"/>
    </source>
</evidence>
<evidence type="ECO:0000313" key="9">
    <source>
        <dbReference type="EMBL" id="KAF1956212.1"/>
    </source>
</evidence>
<dbReference type="InterPro" id="IPR023271">
    <property type="entry name" value="Aquaporin-like"/>
</dbReference>
<dbReference type="InterPro" id="IPR000425">
    <property type="entry name" value="MIP"/>
</dbReference>
<keyword evidence="4 8" id="KW-0812">Transmembrane</keyword>
<feature type="region of interest" description="Disordered" evidence="7">
    <location>
        <begin position="1"/>
        <end position="180"/>
    </location>
</feature>
<dbReference type="GO" id="GO:0005886">
    <property type="term" value="C:plasma membrane"/>
    <property type="evidence" value="ECO:0007669"/>
    <property type="project" value="TreeGrafter"/>
</dbReference>
<keyword evidence="6 8" id="KW-0472">Membrane</keyword>
<keyword evidence="5 8" id="KW-1133">Transmembrane helix</keyword>
<comment type="similarity">
    <text evidence="2">Belongs to the MIP/aquaporin (TC 1.A.8) family.</text>
</comment>
<dbReference type="GO" id="GO:0015254">
    <property type="term" value="F:glycerol channel activity"/>
    <property type="evidence" value="ECO:0007669"/>
    <property type="project" value="TreeGrafter"/>
</dbReference>
<accession>A0A6A5TX38</accession>
<feature type="compositionally biased region" description="Basic and acidic residues" evidence="7">
    <location>
        <begin position="47"/>
        <end position="63"/>
    </location>
</feature>
<dbReference type="InterPro" id="IPR050363">
    <property type="entry name" value="MIP/Aquaporin"/>
</dbReference>
<feature type="transmembrane region" description="Helical" evidence="8">
    <location>
        <begin position="374"/>
        <end position="396"/>
    </location>
</feature>
<feature type="transmembrane region" description="Helical" evidence="8">
    <location>
        <begin position="461"/>
        <end position="482"/>
    </location>
</feature>
<comment type="subcellular location">
    <subcellularLocation>
        <location evidence="1">Membrane</location>
        <topology evidence="1">Multi-pass membrane protein</topology>
    </subcellularLocation>
</comment>
<evidence type="ECO:0000256" key="1">
    <source>
        <dbReference type="ARBA" id="ARBA00004141"/>
    </source>
</evidence>
<feature type="compositionally biased region" description="Polar residues" evidence="7">
    <location>
        <begin position="10"/>
        <end position="24"/>
    </location>
</feature>
<sequence length="573" mass="64047">MSTTEEKASGHTSQEEPASQPRRTSASSSLKPSSLQHQLSSQSSRQARPDHEGQSSYRLERIGSSRTQNENESERSRQPSTQEERRAQANARNLQSQQTEKKQDDGFYVDNDYYNFNPWYDQEPKKPVFGLARPFPRTVRPGMLWGKKPQEKDTDSTEEGQQAESRPVTTLHIPLGEEEQYPPEVFQAEIGGLQYEVRRIPLQKGEDDVGRLSTGIEHEGALDSGKEEPPSQIRHRYTSGYSGGLPAVNENDYAQSFETSQTEKEKKEVRDQEEQELQDYYNKYRNPLARLRAKHPEALAEFLCTMIYIFFGIAGSLYAQIYPAATGDYQTKAWAWGLAVMVGIYIGGGVSGSHMSPWISITFSIFRGFPWKMCLVYCIAQILAGFAAGALAWAIFHEAILYADPELTPDKTGMAFYAIPPSYTSVTSAFFNNFVASAIYVCASFAIGDDSNTPPGSGMSAVVYGLLTYLLSITMGLYGLGISPARDLGPRFIAWWVGYGKDTFATGWWAYGPIIAGFSGTLVGALMYDVLIFAGGESPVNYSWPSPREIKWRIRARREEQKEESRKLDVSMA</sequence>
<evidence type="ECO:0000256" key="7">
    <source>
        <dbReference type="SAM" id="MobiDB-lite"/>
    </source>
</evidence>
<feature type="transmembrane region" description="Helical" evidence="8">
    <location>
        <begin position="508"/>
        <end position="528"/>
    </location>
</feature>
<dbReference type="PRINTS" id="PR00783">
    <property type="entry name" value="MINTRINSICP"/>
</dbReference>
<feature type="compositionally biased region" description="Basic and acidic residues" evidence="7">
    <location>
        <begin position="72"/>
        <end position="87"/>
    </location>
</feature>
<evidence type="ECO:0000256" key="4">
    <source>
        <dbReference type="ARBA" id="ARBA00022692"/>
    </source>
</evidence>
<feature type="compositionally biased region" description="Low complexity" evidence="7">
    <location>
        <begin position="25"/>
        <end position="44"/>
    </location>
</feature>
<evidence type="ECO:0000256" key="6">
    <source>
        <dbReference type="ARBA" id="ARBA00023136"/>
    </source>
</evidence>
<feature type="transmembrane region" description="Helical" evidence="8">
    <location>
        <begin position="298"/>
        <end position="321"/>
    </location>
</feature>
<protein>
    <submittedName>
        <fullName evidence="9">Aquaporin-like protein</fullName>
    </submittedName>
</protein>
<feature type="transmembrane region" description="Helical" evidence="8">
    <location>
        <begin position="430"/>
        <end position="449"/>
    </location>
</feature>
<name>A0A6A5TX38_9PLEO</name>
<dbReference type="PANTHER" id="PTHR43829:SF24">
    <property type="entry name" value="MIP AQUAPORIN (EUROFUNG)"/>
    <property type="match status" value="1"/>
</dbReference>
<dbReference type="GO" id="GO:0015250">
    <property type="term" value="F:water channel activity"/>
    <property type="evidence" value="ECO:0007669"/>
    <property type="project" value="TreeGrafter"/>
</dbReference>
<dbReference type="AlphaFoldDB" id="A0A6A5TX38"/>
<evidence type="ECO:0000256" key="3">
    <source>
        <dbReference type="ARBA" id="ARBA00022448"/>
    </source>
</evidence>
<keyword evidence="3" id="KW-0813">Transport</keyword>